<dbReference type="HOGENOM" id="CLU_000604_1_23_9"/>
<dbReference type="PANTHER" id="PTHR43776:SF7">
    <property type="entry name" value="D,D-DIPEPTIDE TRANSPORT ATP-BINDING PROTEIN DDPF-RELATED"/>
    <property type="match status" value="1"/>
</dbReference>
<dbReference type="InterPro" id="IPR017871">
    <property type="entry name" value="ABC_transporter-like_CS"/>
</dbReference>
<evidence type="ECO:0000313" key="7">
    <source>
        <dbReference type="Proteomes" id="UP000007177"/>
    </source>
</evidence>
<dbReference type="GO" id="GO:0016887">
    <property type="term" value="F:ATP hydrolysis activity"/>
    <property type="evidence" value="ECO:0007669"/>
    <property type="project" value="InterPro"/>
</dbReference>
<dbReference type="FunFam" id="3.40.50.300:FF:000016">
    <property type="entry name" value="Oligopeptide ABC transporter ATP-binding component"/>
    <property type="match status" value="1"/>
</dbReference>
<dbReference type="CDD" id="cd03257">
    <property type="entry name" value="ABC_NikE_OppD_transporters"/>
    <property type="match status" value="1"/>
</dbReference>
<dbReference type="PROSITE" id="PS00211">
    <property type="entry name" value="ABC_TRANSPORTER_1"/>
    <property type="match status" value="1"/>
</dbReference>
<dbReference type="EMBL" id="CP002987">
    <property type="protein sequence ID" value="AFA46837.1"/>
    <property type="molecule type" value="Genomic_DNA"/>
</dbReference>
<protein>
    <submittedName>
        <fullName evidence="6">Oligopeptide ABC transport system ATP-binding protein OppF1</fullName>
    </submittedName>
</protein>
<reference evidence="7" key="1">
    <citation type="submission" date="2011-07" db="EMBL/GenBank/DDBJ databases">
        <title>Complete genome sequence of Acetobacterium woodii.</title>
        <authorList>
            <person name="Poehlein A."/>
            <person name="Schmidt S."/>
            <person name="Kaster A.-K."/>
            <person name="Goenrich M."/>
            <person name="Vollmers J."/>
            <person name="Thuermer A."/>
            <person name="Gottschalk G."/>
            <person name="Thauer R.K."/>
            <person name="Daniel R."/>
            <person name="Mueller V."/>
        </authorList>
    </citation>
    <scope>NUCLEOTIDE SEQUENCE [LARGE SCALE GENOMIC DNA]</scope>
    <source>
        <strain evidence="7">ATCC 29683 / DSM 1030 / JCM 2381 / KCTC 1655 / WB1</strain>
    </source>
</reference>
<dbReference type="SMART" id="SM00382">
    <property type="entry name" value="AAA"/>
    <property type="match status" value="1"/>
</dbReference>
<evidence type="ECO:0000256" key="1">
    <source>
        <dbReference type="ARBA" id="ARBA00005417"/>
    </source>
</evidence>
<dbReference type="InterPro" id="IPR027417">
    <property type="entry name" value="P-loop_NTPase"/>
</dbReference>
<evidence type="ECO:0000256" key="4">
    <source>
        <dbReference type="ARBA" id="ARBA00022840"/>
    </source>
</evidence>
<dbReference type="InterPro" id="IPR003593">
    <property type="entry name" value="AAA+_ATPase"/>
</dbReference>
<dbReference type="SUPFAM" id="SSF52540">
    <property type="entry name" value="P-loop containing nucleoside triphosphate hydrolases"/>
    <property type="match status" value="1"/>
</dbReference>
<comment type="similarity">
    <text evidence="1">Belongs to the ABC transporter superfamily.</text>
</comment>
<dbReference type="KEGG" id="awo:Awo_c00230"/>
<keyword evidence="7" id="KW-1185">Reference proteome</keyword>
<keyword evidence="4 6" id="KW-0067">ATP-binding</keyword>
<dbReference type="InterPro" id="IPR013563">
    <property type="entry name" value="Oligopep_ABC_C"/>
</dbReference>
<proteinExistence type="inferred from homology"/>
<dbReference type="OrthoDB" id="9809450at2"/>
<dbReference type="STRING" id="931626.Awo_c00230"/>
<gene>
    <name evidence="6" type="primary">oppF1</name>
    <name evidence="6" type="ordered locus">Awo_c00230</name>
</gene>
<dbReference type="Pfam" id="PF00005">
    <property type="entry name" value="ABC_tran"/>
    <property type="match status" value="1"/>
</dbReference>
<evidence type="ECO:0000256" key="3">
    <source>
        <dbReference type="ARBA" id="ARBA00022741"/>
    </source>
</evidence>
<dbReference type="Pfam" id="PF08352">
    <property type="entry name" value="oligo_HPY"/>
    <property type="match status" value="1"/>
</dbReference>
<name>H6LEC3_ACEWD</name>
<keyword evidence="2" id="KW-0813">Transport</keyword>
<dbReference type="InterPro" id="IPR003439">
    <property type="entry name" value="ABC_transporter-like_ATP-bd"/>
</dbReference>
<dbReference type="PANTHER" id="PTHR43776">
    <property type="entry name" value="TRANSPORT ATP-BINDING PROTEIN"/>
    <property type="match status" value="1"/>
</dbReference>
<accession>H6LEC3</accession>
<organism evidence="6 7">
    <name type="scientific">Acetobacterium woodii (strain ATCC 29683 / DSM 1030 / JCM 2381 / KCTC 1655 / WB1)</name>
    <dbReference type="NCBI Taxonomy" id="931626"/>
    <lineage>
        <taxon>Bacteria</taxon>
        <taxon>Bacillati</taxon>
        <taxon>Bacillota</taxon>
        <taxon>Clostridia</taxon>
        <taxon>Eubacteriales</taxon>
        <taxon>Eubacteriaceae</taxon>
        <taxon>Acetobacterium</taxon>
    </lineage>
</organism>
<dbReference type="RefSeq" id="WP_014354441.1">
    <property type="nucleotide sequence ID" value="NC_016894.1"/>
</dbReference>
<feature type="domain" description="ABC transporter" evidence="5">
    <location>
        <begin position="1"/>
        <end position="254"/>
    </location>
</feature>
<evidence type="ECO:0000256" key="2">
    <source>
        <dbReference type="ARBA" id="ARBA00022448"/>
    </source>
</evidence>
<dbReference type="AlphaFoldDB" id="H6LEC3"/>
<dbReference type="GO" id="GO:0005524">
    <property type="term" value="F:ATP binding"/>
    <property type="evidence" value="ECO:0007669"/>
    <property type="project" value="UniProtKB-KW"/>
</dbReference>
<dbReference type="eggNOG" id="COG4608">
    <property type="taxonomic scope" value="Bacteria"/>
</dbReference>
<dbReference type="PROSITE" id="PS50893">
    <property type="entry name" value="ABC_TRANSPORTER_2"/>
    <property type="match status" value="1"/>
</dbReference>
<dbReference type="GO" id="GO:0015833">
    <property type="term" value="P:peptide transport"/>
    <property type="evidence" value="ECO:0007669"/>
    <property type="project" value="InterPro"/>
</dbReference>
<dbReference type="InterPro" id="IPR050319">
    <property type="entry name" value="ABC_transp_ATP-bind"/>
</dbReference>
<dbReference type="Gene3D" id="3.40.50.300">
    <property type="entry name" value="P-loop containing nucleotide triphosphate hydrolases"/>
    <property type="match status" value="1"/>
</dbReference>
<sequence length="302" mass="33805">MRSETILSVSHLKQHFQINKDFIIKAVDGVSFQIEKGEVFGLVGETGSGKSTIARTIMGIYPATQGEVCFKGNKISDKKVYHKYKNDIHKNMQIIFQDSAAALNPRMTVEEIIIEPIIVNKLIKDKKEIQKKVASLLLEVGLDDTDKNKYPTEISGGQRQRVAIARCLSTSPDLIIADEPIASLDVSIQAQIITLFQKLQREHGFSFLLIAHDLSIIKFICDKVGVMLNGRIMEIGPTEEVFSNPTHPYTQSLLSAMPVPDPIYERNKVLINYDVRSAIKEAEMVELSPKHSVLNNFQSLVV</sequence>
<dbReference type="Proteomes" id="UP000007177">
    <property type="component" value="Chromosome"/>
</dbReference>
<reference evidence="6 7" key="2">
    <citation type="journal article" date="2012" name="PLoS ONE">
        <title>An ancient pathway combining carbon dioxide fixation with the generation and utilization of a sodium ion gradient for ATP synthesis.</title>
        <authorList>
            <person name="Poehlein A."/>
            <person name="Schmidt S."/>
            <person name="Kaster A.K."/>
            <person name="Goenrich M."/>
            <person name="Vollmers J."/>
            <person name="Thurmer A."/>
            <person name="Bertsch J."/>
            <person name="Schuchmann K."/>
            <person name="Voigt B."/>
            <person name="Hecker M."/>
            <person name="Daniel R."/>
            <person name="Thauer R.K."/>
            <person name="Gottschalk G."/>
            <person name="Muller V."/>
        </authorList>
    </citation>
    <scope>NUCLEOTIDE SEQUENCE [LARGE SCALE GENOMIC DNA]</scope>
    <source>
        <strain evidence="7">ATCC 29683 / DSM 1030 / JCM 2381 / KCTC 1655 / WB1</strain>
    </source>
</reference>
<keyword evidence="3" id="KW-0547">Nucleotide-binding</keyword>
<dbReference type="GO" id="GO:0055085">
    <property type="term" value="P:transmembrane transport"/>
    <property type="evidence" value="ECO:0007669"/>
    <property type="project" value="UniProtKB-ARBA"/>
</dbReference>
<evidence type="ECO:0000313" key="6">
    <source>
        <dbReference type="EMBL" id="AFA46837.1"/>
    </source>
</evidence>
<evidence type="ECO:0000259" key="5">
    <source>
        <dbReference type="PROSITE" id="PS50893"/>
    </source>
</evidence>